<dbReference type="RefSeq" id="WP_378518511.1">
    <property type="nucleotide sequence ID" value="NZ_CBCSDI010000050.1"/>
</dbReference>
<feature type="transmembrane region" description="Helical" evidence="7">
    <location>
        <begin position="245"/>
        <end position="263"/>
    </location>
</feature>
<dbReference type="GO" id="GO:0008233">
    <property type="term" value="F:peptidase activity"/>
    <property type="evidence" value="ECO:0007669"/>
    <property type="project" value="UniProtKB-KW"/>
</dbReference>
<dbReference type="Pfam" id="PF01694">
    <property type="entry name" value="Rhomboid"/>
    <property type="match status" value="1"/>
</dbReference>
<dbReference type="InterPro" id="IPR035952">
    <property type="entry name" value="Rhomboid-like_sf"/>
</dbReference>
<evidence type="ECO:0000256" key="6">
    <source>
        <dbReference type="ARBA" id="ARBA00023136"/>
    </source>
</evidence>
<evidence type="ECO:0000313" key="10">
    <source>
        <dbReference type="Proteomes" id="UP001589698"/>
    </source>
</evidence>
<feature type="transmembrane region" description="Helical" evidence="7">
    <location>
        <begin position="152"/>
        <end position="180"/>
    </location>
</feature>
<dbReference type="InterPro" id="IPR022764">
    <property type="entry name" value="Peptidase_S54_rhomboid_dom"/>
</dbReference>
<evidence type="ECO:0000256" key="5">
    <source>
        <dbReference type="ARBA" id="ARBA00022989"/>
    </source>
</evidence>
<organism evidence="9 10">
    <name type="scientific">Nocardioides zeicaulis</name>
    <dbReference type="NCBI Taxonomy" id="1776857"/>
    <lineage>
        <taxon>Bacteria</taxon>
        <taxon>Bacillati</taxon>
        <taxon>Actinomycetota</taxon>
        <taxon>Actinomycetes</taxon>
        <taxon>Propionibacteriales</taxon>
        <taxon>Nocardioidaceae</taxon>
        <taxon>Nocardioides</taxon>
    </lineage>
</organism>
<evidence type="ECO:0000313" key="9">
    <source>
        <dbReference type="EMBL" id="MFC0222812.1"/>
    </source>
</evidence>
<comment type="caution">
    <text evidence="9">The sequence shown here is derived from an EMBL/GenBank/DDBJ whole genome shotgun (WGS) entry which is preliminary data.</text>
</comment>
<dbReference type="PANTHER" id="PTHR43731">
    <property type="entry name" value="RHOMBOID PROTEASE"/>
    <property type="match status" value="1"/>
</dbReference>
<keyword evidence="3 7" id="KW-0812">Transmembrane</keyword>
<gene>
    <name evidence="9" type="ORF">ACFFJG_09990</name>
</gene>
<dbReference type="Proteomes" id="UP001589698">
    <property type="component" value="Unassembled WGS sequence"/>
</dbReference>
<feature type="transmembrane region" description="Helical" evidence="7">
    <location>
        <begin position="77"/>
        <end position="97"/>
    </location>
</feature>
<sequence>MTQPSDGQPATGVPTCYRHPGRETWIRCQRCERPICPDCMRDAAVGFQCPHCVEEAQRSSRQNRALHGGRRSGDPRLTSFVLIGINVVVWLAITATGGRSSRLGDVLALMPGGRCLSAGSPGQWYPSVRDAAVCSGATGGDGSWVDGVSTGAWWQLLTSAFTHVEVLHLVMNMLALYVLGTATEQILGRARFLAVYLTSALGGSVAVMMFAGPASSTVGASGALFGLLGALLVTLLKARMNTQWITQNIAIGVAITVLGWRYISWQAHLGGLVVGALCAAVIAYAPRRNREAYQWAGTALLVVGLGVLTLVRVAALG</sequence>
<keyword evidence="10" id="KW-1185">Reference proteome</keyword>
<protein>
    <submittedName>
        <fullName evidence="9">Rhomboid family intramembrane serine protease</fullName>
    </submittedName>
</protein>
<dbReference type="SUPFAM" id="SSF144091">
    <property type="entry name" value="Rhomboid-like"/>
    <property type="match status" value="1"/>
</dbReference>
<evidence type="ECO:0000256" key="7">
    <source>
        <dbReference type="SAM" id="Phobius"/>
    </source>
</evidence>
<evidence type="ECO:0000256" key="1">
    <source>
        <dbReference type="ARBA" id="ARBA00004141"/>
    </source>
</evidence>
<keyword evidence="5 7" id="KW-1133">Transmembrane helix</keyword>
<dbReference type="GO" id="GO:0006508">
    <property type="term" value="P:proteolysis"/>
    <property type="evidence" value="ECO:0007669"/>
    <property type="project" value="UniProtKB-KW"/>
</dbReference>
<dbReference type="Gene3D" id="1.20.1540.10">
    <property type="entry name" value="Rhomboid-like"/>
    <property type="match status" value="1"/>
</dbReference>
<feature type="transmembrane region" description="Helical" evidence="7">
    <location>
        <begin position="292"/>
        <end position="315"/>
    </location>
</feature>
<dbReference type="EMBL" id="JBHLXH010000001">
    <property type="protein sequence ID" value="MFC0222812.1"/>
    <property type="molecule type" value="Genomic_DNA"/>
</dbReference>
<dbReference type="PANTHER" id="PTHR43731:SF14">
    <property type="entry name" value="PRESENILIN-ASSOCIATED RHOMBOID-LIKE PROTEIN, MITOCHONDRIAL"/>
    <property type="match status" value="1"/>
</dbReference>
<feature type="domain" description="Peptidase S54 rhomboid" evidence="8">
    <location>
        <begin position="151"/>
        <end position="283"/>
    </location>
</feature>
<feature type="transmembrane region" description="Helical" evidence="7">
    <location>
        <begin position="269"/>
        <end position="285"/>
    </location>
</feature>
<keyword evidence="6 7" id="KW-0472">Membrane</keyword>
<keyword evidence="9" id="KW-0645">Protease</keyword>
<name>A0ABV6E1E0_9ACTN</name>
<feature type="transmembrane region" description="Helical" evidence="7">
    <location>
        <begin position="192"/>
        <end position="212"/>
    </location>
</feature>
<evidence type="ECO:0000256" key="4">
    <source>
        <dbReference type="ARBA" id="ARBA00022801"/>
    </source>
</evidence>
<evidence type="ECO:0000259" key="8">
    <source>
        <dbReference type="Pfam" id="PF01694"/>
    </source>
</evidence>
<comment type="similarity">
    <text evidence="2">Belongs to the peptidase S54 family.</text>
</comment>
<keyword evidence="4" id="KW-0378">Hydrolase</keyword>
<evidence type="ECO:0000256" key="3">
    <source>
        <dbReference type="ARBA" id="ARBA00022692"/>
    </source>
</evidence>
<proteinExistence type="inferred from homology"/>
<comment type="subcellular location">
    <subcellularLocation>
        <location evidence="1">Membrane</location>
        <topology evidence="1">Multi-pass membrane protein</topology>
    </subcellularLocation>
</comment>
<reference evidence="9 10" key="1">
    <citation type="submission" date="2024-09" db="EMBL/GenBank/DDBJ databases">
        <authorList>
            <person name="Sun Q."/>
            <person name="Mori K."/>
        </authorList>
    </citation>
    <scope>NUCLEOTIDE SEQUENCE [LARGE SCALE GENOMIC DNA]</scope>
    <source>
        <strain evidence="9 10">CCM 8654</strain>
    </source>
</reference>
<evidence type="ECO:0000256" key="2">
    <source>
        <dbReference type="ARBA" id="ARBA00009045"/>
    </source>
</evidence>
<feature type="transmembrane region" description="Helical" evidence="7">
    <location>
        <begin position="218"/>
        <end position="238"/>
    </location>
</feature>
<dbReference type="InterPro" id="IPR050925">
    <property type="entry name" value="Rhomboid_protease_S54"/>
</dbReference>
<accession>A0ABV6E1E0</accession>